<dbReference type="Pfam" id="PF00011">
    <property type="entry name" value="HSP20"/>
    <property type="match status" value="1"/>
</dbReference>
<dbReference type="InterPro" id="IPR002068">
    <property type="entry name" value="A-crystallin/Hsp20_dom"/>
</dbReference>
<dbReference type="InterPro" id="IPR008978">
    <property type="entry name" value="HSP20-like_chaperone"/>
</dbReference>
<organism evidence="4 5">
    <name type="scientific">Arthrobacter hankyongi</name>
    <dbReference type="NCBI Taxonomy" id="2904801"/>
    <lineage>
        <taxon>Bacteria</taxon>
        <taxon>Bacillati</taxon>
        <taxon>Actinomycetota</taxon>
        <taxon>Actinomycetes</taxon>
        <taxon>Micrococcales</taxon>
        <taxon>Micrococcaceae</taxon>
        <taxon>Arthrobacter</taxon>
    </lineage>
</organism>
<evidence type="ECO:0000313" key="4">
    <source>
        <dbReference type="EMBL" id="MCG2622176.1"/>
    </source>
</evidence>
<accession>A0ABS9L6C6</accession>
<evidence type="ECO:0000259" key="3">
    <source>
        <dbReference type="PROSITE" id="PS01031"/>
    </source>
</evidence>
<dbReference type="SUPFAM" id="SSF49764">
    <property type="entry name" value="HSP20-like chaperones"/>
    <property type="match status" value="1"/>
</dbReference>
<protein>
    <submittedName>
        <fullName evidence="4">Hsp20/alpha crystallin family protein</fullName>
    </submittedName>
</protein>
<comment type="similarity">
    <text evidence="1 2">Belongs to the small heat shock protein (HSP20) family.</text>
</comment>
<dbReference type="Proteomes" id="UP001165368">
    <property type="component" value="Unassembled WGS sequence"/>
</dbReference>
<dbReference type="Gene3D" id="2.60.40.790">
    <property type="match status" value="1"/>
</dbReference>
<keyword evidence="5" id="KW-1185">Reference proteome</keyword>
<dbReference type="RefSeq" id="WP_237820225.1">
    <property type="nucleotide sequence ID" value="NZ_JAKLTQ010000005.1"/>
</dbReference>
<dbReference type="EMBL" id="JAKLTQ010000005">
    <property type="protein sequence ID" value="MCG2622176.1"/>
    <property type="molecule type" value="Genomic_DNA"/>
</dbReference>
<comment type="caution">
    <text evidence="4">The sequence shown here is derived from an EMBL/GenBank/DDBJ whole genome shotgun (WGS) entry which is preliminary data.</text>
</comment>
<gene>
    <name evidence="4" type="ORF">LVY72_09620</name>
</gene>
<dbReference type="PANTHER" id="PTHR11527">
    <property type="entry name" value="HEAT-SHOCK PROTEIN 20 FAMILY MEMBER"/>
    <property type="match status" value="1"/>
</dbReference>
<feature type="domain" description="SHSP" evidence="3">
    <location>
        <begin position="28"/>
        <end position="142"/>
    </location>
</feature>
<evidence type="ECO:0000256" key="2">
    <source>
        <dbReference type="RuleBase" id="RU003616"/>
    </source>
</evidence>
<evidence type="ECO:0000256" key="1">
    <source>
        <dbReference type="PROSITE-ProRule" id="PRU00285"/>
    </source>
</evidence>
<proteinExistence type="inferred from homology"/>
<dbReference type="InterPro" id="IPR031107">
    <property type="entry name" value="Small_HSP"/>
</dbReference>
<reference evidence="4" key="1">
    <citation type="submission" date="2022-01" db="EMBL/GenBank/DDBJ databases">
        <authorList>
            <person name="Jo J.-H."/>
            <person name="Im W.-T."/>
        </authorList>
    </citation>
    <scope>NUCLEOTIDE SEQUENCE</scope>
    <source>
        <strain evidence="4">I2-34</strain>
    </source>
</reference>
<dbReference type="PROSITE" id="PS01031">
    <property type="entry name" value="SHSP"/>
    <property type="match status" value="1"/>
</dbReference>
<dbReference type="CDD" id="cd06464">
    <property type="entry name" value="ACD_sHsps-like"/>
    <property type="match status" value="1"/>
</dbReference>
<name>A0ABS9L6C6_9MICC</name>
<sequence length="144" mass="16640">MSDLLRWSPFERRSPFEMMEPLRRLFEGESEKSMIRVEEEVKDNVLTIRAELPGIDPEKDVEISVSEGQLHIRGERREESEQKEKGTYRSEFRYGSFYRSVPLPKGIKDGDITATYKDGVLEVKAPVPQPAAEEEPQKIQITRG</sequence>
<evidence type="ECO:0000313" key="5">
    <source>
        <dbReference type="Proteomes" id="UP001165368"/>
    </source>
</evidence>